<dbReference type="SUPFAM" id="SSF55486">
    <property type="entry name" value="Metalloproteases ('zincins'), catalytic domain"/>
    <property type="match status" value="1"/>
</dbReference>
<keyword evidence="3" id="KW-0472">Membrane</keyword>
<name>A0A1W1E4V8_9ZZZZ</name>
<sequence>MLTLSIEGKDYRIVISKRNQYTADIVNLVGYIEGSQYRMMLTRGVSGSVGTIETAQGGYDITTNKAGEWLISPNDKKLIKRRPFKDEIIRPRSDNTSTGDTSALRMIKAQQIGNANSTDKAEIDVMIFWDQEFESRVGGANQALTALYGKIAAINQAFSDSDIYIDIKLVHSRKIAYNNNNGNLDALKAMQEGKEAFANVATLRASYGADLVGFIRENNESYESAGVAYVLGLGDKGSMRDVNKAHAFFLAVDYKNDQSYSNKSFMHEIGHNLGSLHDRNHVTNGSEIPIFPYSYGHDDCLNGDDCGTFGTIMSYDRPAVAKFSNPSKTCNGKPCGVASGSNASNNAKGFNNIRFDVANFYANSINISAQSREIAENSGINANVGDVLTVSGTPDAYEITSGNTTLFEINDSGQIKAKSNLNFEEDTREYTLTVKVTKANATPKSKSADITINVTDVDEPPTITYGLARTINVVAGNTSITTINATDEDAGQTPSLSLSDSSLFNLIGDVLSFKTAQTFDSVTLANNLKTVTITANSGEKSFSQVITVKTVQFIDVDNDGMGDQWERDNFDDLNTSDGMGDADGDGVSDKDEFIANTDPKVDDVKPVFTAISKVTLNAKGKKTAFALSAFRVSANDAKDGILTNIQPVNTTNTTISAGKLILTSGRHSLEWKATDAAGNSTTATQTVDVLPIANFAIEQFTSEGQTATVRVFLSGVAPSYPVLIPFSVSGNVDTDDYSVTSPIEITSGQEGSGVVTIKSNADVAEETMTLTMGVLTNAVKGDKDTHNITIVVTNIAPKIESFTVIQNGIKGTSIKLTNQEVTVTAEIFDANKDLLTYAWSGDLLNGSNNATSVTFNPMTEGLIKDKSYLLTLTVTDGKSAPVKRDVQIRVTAPVTHGNSTDTDGDGILDKNEAGDKDGNGIPDYQEIPHQPNELVTQGDKQMIVPVGNRLLVGTMADDSAKLTINDIQNYRTHNGDSAFQADTYTSNHIYDYTIEGLAKAGEVVSVVIETAPMRANTILRKYNLSSNSWSSFKTDENNKYYSTTVITGTSCPVAGSNSWGAENTLQNGANCLLIMIEDGGDNDADAEKNGSIDDPLSLSTPIATPSSSSSSSSGGGGGGCVYNPNAPARLDMIFILLTVLSTYYLVRRRRRIFEG</sequence>
<protein>
    <submittedName>
        <fullName evidence="3">OmpA-like transmembrane domain protein</fullName>
    </submittedName>
</protein>
<dbReference type="EMBL" id="FPIA01000081">
    <property type="protein sequence ID" value="SFV88766.1"/>
    <property type="molecule type" value="Genomic_DNA"/>
</dbReference>
<dbReference type="InterPro" id="IPR002126">
    <property type="entry name" value="Cadherin-like_dom"/>
</dbReference>
<feature type="region of interest" description="Disordered" evidence="1">
    <location>
        <begin position="1084"/>
        <end position="1117"/>
    </location>
</feature>
<accession>A0A1W1E4V8</accession>
<dbReference type="Gene3D" id="2.60.40.10">
    <property type="entry name" value="Immunoglobulins"/>
    <property type="match status" value="2"/>
</dbReference>
<dbReference type="InterPro" id="IPR024079">
    <property type="entry name" value="MetalloPept_cat_dom_sf"/>
</dbReference>
<dbReference type="GO" id="GO:0007156">
    <property type="term" value="P:homophilic cell adhesion via plasma membrane adhesion molecules"/>
    <property type="evidence" value="ECO:0007669"/>
    <property type="project" value="InterPro"/>
</dbReference>
<feature type="domain" description="Cadherin" evidence="2">
    <location>
        <begin position="397"/>
        <end position="463"/>
    </location>
</feature>
<dbReference type="InterPro" id="IPR013783">
    <property type="entry name" value="Ig-like_fold"/>
</dbReference>
<dbReference type="SMART" id="SM00112">
    <property type="entry name" value="CA"/>
    <property type="match status" value="1"/>
</dbReference>
<dbReference type="AlphaFoldDB" id="A0A1W1E4V8"/>
<dbReference type="Pfam" id="PF13583">
    <property type="entry name" value="Reprolysin_4"/>
    <property type="match status" value="1"/>
</dbReference>
<proteinExistence type="predicted"/>
<evidence type="ECO:0000259" key="2">
    <source>
        <dbReference type="PROSITE" id="PS50268"/>
    </source>
</evidence>
<evidence type="ECO:0000313" key="3">
    <source>
        <dbReference type="EMBL" id="SFV88766.1"/>
    </source>
</evidence>
<gene>
    <name evidence="3" type="ORF">MNB_SUP05-SYMBIONT-7-452</name>
</gene>
<dbReference type="GO" id="GO:0008237">
    <property type="term" value="F:metallopeptidase activity"/>
    <property type="evidence" value="ECO:0007669"/>
    <property type="project" value="InterPro"/>
</dbReference>
<dbReference type="Gene3D" id="2.60.40.60">
    <property type="entry name" value="Cadherins"/>
    <property type="match status" value="1"/>
</dbReference>
<reference evidence="3" key="1">
    <citation type="submission" date="2016-10" db="EMBL/GenBank/DDBJ databases">
        <authorList>
            <person name="de Groot N.N."/>
        </authorList>
    </citation>
    <scope>NUCLEOTIDE SEQUENCE</scope>
</reference>
<dbReference type="GO" id="GO:0005509">
    <property type="term" value="F:calcium ion binding"/>
    <property type="evidence" value="ECO:0007669"/>
    <property type="project" value="InterPro"/>
</dbReference>
<dbReference type="GO" id="GO:0016020">
    <property type="term" value="C:membrane"/>
    <property type="evidence" value="ECO:0007669"/>
    <property type="project" value="InterPro"/>
</dbReference>
<dbReference type="SUPFAM" id="SSF49313">
    <property type="entry name" value="Cadherin-like"/>
    <property type="match status" value="1"/>
</dbReference>
<dbReference type="CDD" id="cd11304">
    <property type="entry name" value="Cadherin_repeat"/>
    <property type="match status" value="1"/>
</dbReference>
<evidence type="ECO:0000256" key="1">
    <source>
        <dbReference type="SAM" id="MobiDB-lite"/>
    </source>
</evidence>
<dbReference type="PROSITE" id="PS50268">
    <property type="entry name" value="CADHERIN_2"/>
    <property type="match status" value="1"/>
</dbReference>
<keyword evidence="3" id="KW-0812">Transmembrane</keyword>
<dbReference type="Gene3D" id="3.40.390.10">
    <property type="entry name" value="Collagenase (Catalytic Domain)"/>
    <property type="match status" value="1"/>
</dbReference>
<organism evidence="3">
    <name type="scientific">hydrothermal vent metagenome</name>
    <dbReference type="NCBI Taxonomy" id="652676"/>
    <lineage>
        <taxon>unclassified sequences</taxon>
        <taxon>metagenomes</taxon>
        <taxon>ecological metagenomes</taxon>
    </lineage>
</organism>
<dbReference type="InterPro" id="IPR015919">
    <property type="entry name" value="Cadherin-like_sf"/>
</dbReference>
<dbReference type="NCBIfam" id="NF033191">
    <property type="entry name" value="JDVT-CTERM"/>
    <property type="match status" value="1"/>
</dbReference>